<dbReference type="InterPro" id="IPR051044">
    <property type="entry name" value="MAG_DAG_Lipase"/>
</dbReference>
<gene>
    <name evidence="2" type="ORF">DFQ45_10836</name>
</gene>
<reference evidence="2 3" key="1">
    <citation type="submission" date="2019-03" db="EMBL/GenBank/DDBJ databases">
        <title>Genomic Encyclopedia of Type Strains, Phase IV (KMG-IV): sequencing the most valuable type-strain genomes for metagenomic binning, comparative biology and taxonomic classification.</title>
        <authorList>
            <person name="Goeker M."/>
        </authorList>
    </citation>
    <scope>NUCLEOTIDE SEQUENCE [LARGE SCALE GENOMIC DNA]</scope>
    <source>
        <strain evidence="2 3">DSM 28679</strain>
    </source>
</reference>
<keyword evidence="2" id="KW-0378">Hydrolase</keyword>
<name>A0A4R6TVL9_9GAMM</name>
<organism evidence="2 3">
    <name type="scientific">Thiopseudomonas denitrificans</name>
    <dbReference type="NCBI Taxonomy" id="1501432"/>
    <lineage>
        <taxon>Bacteria</taxon>
        <taxon>Pseudomonadati</taxon>
        <taxon>Pseudomonadota</taxon>
        <taxon>Gammaproteobacteria</taxon>
        <taxon>Pseudomonadales</taxon>
        <taxon>Pseudomonadaceae</taxon>
        <taxon>Thiopseudomonas</taxon>
    </lineage>
</organism>
<proteinExistence type="predicted"/>
<dbReference type="Proteomes" id="UP000294575">
    <property type="component" value="Unassembled WGS sequence"/>
</dbReference>
<evidence type="ECO:0000313" key="2">
    <source>
        <dbReference type="EMBL" id="TDQ37256.1"/>
    </source>
</evidence>
<dbReference type="RefSeq" id="WP_101495853.1">
    <property type="nucleotide sequence ID" value="NZ_LNJZ01000003.1"/>
</dbReference>
<dbReference type="OrthoDB" id="5614837at2"/>
<dbReference type="Pfam" id="PF12146">
    <property type="entry name" value="Hydrolase_4"/>
    <property type="match status" value="1"/>
</dbReference>
<dbReference type="GO" id="GO:0016787">
    <property type="term" value="F:hydrolase activity"/>
    <property type="evidence" value="ECO:0007669"/>
    <property type="project" value="UniProtKB-KW"/>
</dbReference>
<dbReference type="PANTHER" id="PTHR11614">
    <property type="entry name" value="PHOSPHOLIPASE-RELATED"/>
    <property type="match status" value="1"/>
</dbReference>
<comment type="caution">
    <text evidence="2">The sequence shown here is derived from an EMBL/GenBank/DDBJ whole genome shotgun (WGS) entry which is preliminary data.</text>
</comment>
<dbReference type="SUPFAM" id="SSF53474">
    <property type="entry name" value="alpha/beta-Hydrolases"/>
    <property type="match status" value="1"/>
</dbReference>
<dbReference type="InterPro" id="IPR022742">
    <property type="entry name" value="Hydrolase_4"/>
</dbReference>
<protein>
    <submittedName>
        <fullName evidence="2">Alpha-beta hydrolase superfamily lysophospholipase</fullName>
    </submittedName>
</protein>
<evidence type="ECO:0000313" key="3">
    <source>
        <dbReference type="Proteomes" id="UP000294575"/>
    </source>
</evidence>
<sequence>MSQPITAGHTDWMQADSLPPLLGREPEPQWVQLWRAYYGIDFAGRLAGVQQRLGRFDVAGYRLAAQVCRPAETPRGTCIVLHGYYDHMGLYGHLYAWVLQQGFCVLTCDLPGHGLSSGARASIGSFGEYQQVLTALRELVSPLELPQPVHLIGQSTGAAIGMELALRGWPADLGQLVLLAPLVRPRAWKQSLLLYQGLKPFVQEIPRRRSHNSGDQQFIDFLQQDPLQASVLPTAWVGALADWIPRIEQAGRSPVSPVIVQGDADRTVDWKHNLQVLGEKFTSPRVHILPGAQHHLVNELEHYRQQGFEFIGKHL</sequence>
<dbReference type="EMBL" id="SNYK01000008">
    <property type="protein sequence ID" value="TDQ37256.1"/>
    <property type="molecule type" value="Genomic_DNA"/>
</dbReference>
<dbReference type="Gene3D" id="3.40.50.1820">
    <property type="entry name" value="alpha/beta hydrolase"/>
    <property type="match status" value="1"/>
</dbReference>
<feature type="domain" description="Serine aminopeptidase S33" evidence="1">
    <location>
        <begin position="73"/>
        <end position="301"/>
    </location>
</feature>
<dbReference type="InterPro" id="IPR029058">
    <property type="entry name" value="AB_hydrolase_fold"/>
</dbReference>
<dbReference type="AlphaFoldDB" id="A0A4R6TVL9"/>
<evidence type="ECO:0000259" key="1">
    <source>
        <dbReference type="Pfam" id="PF12146"/>
    </source>
</evidence>
<keyword evidence="3" id="KW-1185">Reference proteome</keyword>
<accession>A0A4R6TVL9</accession>